<evidence type="ECO:0000259" key="2">
    <source>
        <dbReference type="PROSITE" id="PS50853"/>
    </source>
</evidence>
<feature type="domain" description="Fibronectin type-III" evidence="2">
    <location>
        <begin position="263"/>
        <end position="381"/>
    </location>
</feature>
<dbReference type="InterPro" id="IPR003961">
    <property type="entry name" value="FN3_dom"/>
</dbReference>
<dbReference type="RefSeq" id="XP_065666999.1">
    <property type="nucleotide sequence ID" value="XM_065810927.1"/>
</dbReference>
<dbReference type="CDD" id="cd00063">
    <property type="entry name" value="FN3"/>
    <property type="match status" value="4"/>
</dbReference>
<dbReference type="InterPro" id="IPR050713">
    <property type="entry name" value="RTP_Phos/Ushers"/>
</dbReference>
<gene>
    <name evidence="4" type="primary">LOC105846263</name>
</gene>
<dbReference type="InterPro" id="IPR013783">
    <property type="entry name" value="Ig-like_fold"/>
</dbReference>
<keyword evidence="1" id="KW-1133">Transmembrane helix</keyword>
<dbReference type="InterPro" id="IPR013099">
    <property type="entry name" value="K_chnl_dom"/>
</dbReference>
<keyword evidence="1" id="KW-0472">Membrane</keyword>
<dbReference type="GeneID" id="105846263"/>
<feature type="transmembrane region" description="Helical" evidence="1">
    <location>
        <begin position="962"/>
        <end position="983"/>
    </location>
</feature>
<evidence type="ECO:0000313" key="3">
    <source>
        <dbReference type="Proteomes" id="UP001652625"/>
    </source>
</evidence>
<protein>
    <submittedName>
        <fullName evidence="4">Uncharacterized protein LOC105846263 isoform X7</fullName>
    </submittedName>
</protein>
<feature type="transmembrane region" description="Helical" evidence="1">
    <location>
        <begin position="779"/>
        <end position="800"/>
    </location>
</feature>
<dbReference type="PANTHER" id="PTHR46957">
    <property type="entry name" value="CYTOKINE RECEPTOR"/>
    <property type="match status" value="1"/>
</dbReference>
<dbReference type="Gene3D" id="2.60.40.10">
    <property type="entry name" value="Immunoglobulins"/>
    <property type="match status" value="4"/>
</dbReference>
<feature type="domain" description="Fibronectin type-III" evidence="2">
    <location>
        <begin position="484"/>
        <end position="586"/>
    </location>
</feature>
<name>A0ABM4CYH4_HYDVU</name>
<proteinExistence type="predicted"/>
<dbReference type="Gene3D" id="1.10.287.70">
    <property type="match status" value="1"/>
</dbReference>
<reference evidence="4" key="1">
    <citation type="submission" date="2025-08" db="UniProtKB">
        <authorList>
            <consortium name="RefSeq"/>
        </authorList>
    </citation>
    <scope>IDENTIFICATION</scope>
</reference>
<dbReference type="InterPro" id="IPR036116">
    <property type="entry name" value="FN3_sf"/>
</dbReference>
<dbReference type="SUPFAM" id="SSF49265">
    <property type="entry name" value="Fibronectin type III"/>
    <property type="match status" value="4"/>
</dbReference>
<dbReference type="Pfam" id="PF07885">
    <property type="entry name" value="Ion_trans_2"/>
    <property type="match status" value="1"/>
</dbReference>
<dbReference type="PROSITE" id="PS50853">
    <property type="entry name" value="FN3"/>
    <property type="match status" value="4"/>
</dbReference>
<evidence type="ECO:0000256" key="1">
    <source>
        <dbReference type="SAM" id="Phobius"/>
    </source>
</evidence>
<dbReference type="Proteomes" id="UP001652625">
    <property type="component" value="Chromosome 11"/>
</dbReference>
<evidence type="ECO:0000313" key="4">
    <source>
        <dbReference type="RefSeq" id="XP_065666999.1"/>
    </source>
</evidence>
<keyword evidence="1" id="KW-0812">Transmembrane</keyword>
<organism evidence="3 4">
    <name type="scientific">Hydra vulgaris</name>
    <name type="common">Hydra</name>
    <name type="synonym">Hydra attenuata</name>
    <dbReference type="NCBI Taxonomy" id="6087"/>
    <lineage>
        <taxon>Eukaryota</taxon>
        <taxon>Metazoa</taxon>
        <taxon>Cnidaria</taxon>
        <taxon>Hydrozoa</taxon>
        <taxon>Hydroidolina</taxon>
        <taxon>Anthoathecata</taxon>
        <taxon>Aplanulata</taxon>
        <taxon>Hydridae</taxon>
        <taxon>Hydra</taxon>
    </lineage>
</organism>
<dbReference type="PANTHER" id="PTHR46957:SF3">
    <property type="entry name" value="CYTOKINE RECEPTOR"/>
    <property type="match status" value="1"/>
</dbReference>
<accession>A0ABM4CYH4</accession>
<sequence>MFVYSCNNTQVTISKTVSNTTFNAFISNLNPDLYYNCCVAACTKIGCGLESCVFNNTLVGIPSGPPLNFAVKPVNFSSLLLSWDKVEYSKTNGTIVAYKYSCNNKLNYLYTVDNNTFYAIVTNLNFNTTYNCTITACTKIGCGVLTSMLNTTLDGLPEESAEISYIGYINSSAISISWNDISVIKWGIHDSQLFCLDIENRSQIVKTECIDYKIGNYNVNINGLDPYKNYTVLVYCKNKAGIGIKENSKKKSVLTDELPPSVPPKNISVFSTDTNSIFLQWKPLDPNDYHGVLKGYSILVKAVYSESDFKVQSKRNRRDLDMQIYNGSLLLEWSATLSDPSATYFNITNLFGNMIYIVNISANTKYQGVFSSGITVKTKVGVPLVSAVNFRCGKITFYSITVYWDSTPSGYLQGVLTSYNIAYKKIVNYNFKNDSLPANAAGYTVFKTDAFTEYIIILTALTKVGRGIELQVKCITDEAVPRTAPTGLNATSFYYADKTYVSWNHILQKDWQGKPLGYIIAYKLLNQGDLDIINQSWIMINLTYTEQSVQLYDLRVYSRYFLKIAGYNRKGIGPYSSIITFYTCHIFDPIIEIIYISIPPFASSNITSPYRPVGVMIASTEQSLLQCAGACTSFSKNISFVYKEIKMTSLEFVKLNSTAIKLPVTVPVQVLDSSYSSTLKLPGIVFVSIQNSIRVQLKENEQLVFRNIYIALGTFGIYVLLNCLFGVILFYCQHKNSTRQKKSPCFTLSGIFEEIYFSIITITTVGFGDKIPSTFCGRVLLIIWTFMGIVLTSICVGNLISALTVDIVSTTIYSYPNDNVIANLGSPEYLWANKVSSIKLLKDNNLSSHSDVLDALKAGKASYAIFDQYTIESYKDVLKKYDIKIVKAFNTDSSYYGVSLGGNYSVLQSCMNRLLKNNSAMVDFAMYNLKMNAIKQNNASHLTLADKKVQLFSIQSPIFQTVLYGMTITLVIFLVTGGIYEVYRIKQTKKVQVATDLDKKLAYFQEMKNISQEYLTEFQTMIERLQLKTDQLLYKHAEQRLMLRNRFSKLYGVNFKYVNMNDLGVSLEQIAEFREEIKRRPKKTCWKRFSEYAAKKISWIRIKFVS</sequence>
<keyword evidence="3" id="KW-1185">Reference proteome</keyword>
<dbReference type="SMART" id="SM00060">
    <property type="entry name" value="FN3"/>
    <property type="match status" value="5"/>
</dbReference>
<feature type="domain" description="Fibronectin type-III" evidence="2">
    <location>
        <begin position="386"/>
        <end position="483"/>
    </location>
</feature>
<dbReference type="Pfam" id="PF00041">
    <property type="entry name" value="fn3"/>
    <property type="match status" value="2"/>
</dbReference>
<feature type="domain" description="Fibronectin type-III" evidence="2">
    <location>
        <begin position="65"/>
        <end position="159"/>
    </location>
</feature>
<feature type="transmembrane region" description="Helical" evidence="1">
    <location>
        <begin position="708"/>
        <end position="732"/>
    </location>
</feature>
<dbReference type="SUPFAM" id="SSF81324">
    <property type="entry name" value="Voltage-gated potassium channels"/>
    <property type="match status" value="1"/>
</dbReference>